<organism evidence="1 2">
    <name type="scientific">Natrinema hispanicum</name>
    <dbReference type="NCBI Taxonomy" id="392421"/>
    <lineage>
        <taxon>Archaea</taxon>
        <taxon>Methanobacteriati</taxon>
        <taxon>Methanobacteriota</taxon>
        <taxon>Stenosarchaea group</taxon>
        <taxon>Halobacteria</taxon>
        <taxon>Halobacteriales</taxon>
        <taxon>Natrialbaceae</taxon>
        <taxon>Natrinema</taxon>
    </lineage>
</organism>
<name>A0A482YA31_9EURY</name>
<protein>
    <submittedName>
        <fullName evidence="1">Uncharacterized protein</fullName>
    </submittedName>
</protein>
<dbReference type="AlphaFoldDB" id="A0A482YA31"/>
<reference evidence="1 2" key="1">
    <citation type="submission" date="2019-02" db="EMBL/GenBank/DDBJ databases">
        <title>Genomic Encyclopedia of Archaeal and Bacterial Type Strains, Phase II (KMG-II): from individual species to whole genera.</title>
        <authorList>
            <person name="Goeker M."/>
        </authorList>
    </citation>
    <scope>NUCLEOTIDE SEQUENCE [LARGE SCALE GENOMIC DNA]</scope>
    <source>
        <strain evidence="1 2">DSM 18328</strain>
    </source>
</reference>
<dbReference type="Proteomes" id="UP000291097">
    <property type="component" value="Unassembled WGS sequence"/>
</dbReference>
<accession>A0A482YA31</accession>
<dbReference type="EMBL" id="SHMP01000006">
    <property type="protein sequence ID" value="RZV08326.1"/>
    <property type="molecule type" value="Genomic_DNA"/>
</dbReference>
<evidence type="ECO:0000313" key="2">
    <source>
        <dbReference type="Proteomes" id="UP000291097"/>
    </source>
</evidence>
<comment type="caution">
    <text evidence="1">The sequence shown here is derived from an EMBL/GenBank/DDBJ whole genome shotgun (WGS) entry which is preliminary data.</text>
</comment>
<gene>
    <name evidence="1" type="ORF">BDK88_3298</name>
</gene>
<sequence length="48" mass="5097">MPSRCFSARETLVTRLAGNSDTVAVSDGSSFEYPLLPFGKDDSSGLVD</sequence>
<proteinExistence type="predicted"/>
<evidence type="ECO:0000313" key="1">
    <source>
        <dbReference type="EMBL" id="RZV08326.1"/>
    </source>
</evidence>